<dbReference type="AlphaFoldDB" id="A0AAV9MQ78"/>
<organism evidence="1 2">
    <name type="scientific">Solanum pinnatisectum</name>
    <name type="common">tansyleaf nightshade</name>
    <dbReference type="NCBI Taxonomy" id="50273"/>
    <lineage>
        <taxon>Eukaryota</taxon>
        <taxon>Viridiplantae</taxon>
        <taxon>Streptophyta</taxon>
        <taxon>Embryophyta</taxon>
        <taxon>Tracheophyta</taxon>
        <taxon>Spermatophyta</taxon>
        <taxon>Magnoliopsida</taxon>
        <taxon>eudicotyledons</taxon>
        <taxon>Gunneridae</taxon>
        <taxon>Pentapetalae</taxon>
        <taxon>asterids</taxon>
        <taxon>lamiids</taxon>
        <taxon>Solanales</taxon>
        <taxon>Solanaceae</taxon>
        <taxon>Solanoideae</taxon>
        <taxon>Solaneae</taxon>
        <taxon>Solanum</taxon>
    </lineage>
</organism>
<name>A0AAV9MQ78_9SOLN</name>
<proteinExistence type="predicted"/>
<dbReference type="Proteomes" id="UP001311915">
    <property type="component" value="Unassembled WGS sequence"/>
</dbReference>
<keyword evidence="2" id="KW-1185">Reference proteome</keyword>
<sequence>MSKHGELFRSTKPGKVNIIDLIFPHEDEIAQNCVACRRVMLATGCIMVLLTKMVRRYQNFRELFHYALYNELETNLADDLHTPTILKDAFQDAHKLINTYLISPRQFVLSLTEIKKEVLMSLGCSLLVQLVLMFCS</sequence>
<evidence type="ECO:0000313" key="1">
    <source>
        <dbReference type="EMBL" id="KAK4740141.1"/>
    </source>
</evidence>
<protein>
    <submittedName>
        <fullName evidence="1">Uncharacterized protein</fullName>
    </submittedName>
</protein>
<reference evidence="1 2" key="1">
    <citation type="submission" date="2023-10" db="EMBL/GenBank/DDBJ databases">
        <title>Genome-Wide Identification Analysis in wild type Solanum Pinnatisectum Reveals Some Genes Defensing Phytophthora Infestans.</title>
        <authorList>
            <person name="Sun C."/>
        </authorList>
    </citation>
    <scope>NUCLEOTIDE SEQUENCE [LARGE SCALE GENOMIC DNA]</scope>
    <source>
        <strain evidence="1">LQN</strain>
        <tissue evidence="1">Leaf</tissue>
    </source>
</reference>
<accession>A0AAV9MQ78</accession>
<dbReference type="EMBL" id="JAWPEI010000001">
    <property type="protein sequence ID" value="KAK4740141.1"/>
    <property type="molecule type" value="Genomic_DNA"/>
</dbReference>
<gene>
    <name evidence="1" type="ORF">R3W88_003838</name>
</gene>
<evidence type="ECO:0000313" key="2">
    <source>
        <dbReference type="Proteomes" id="UP001311915"/>
    </source>
</evidence>
<comment type="caution">
    <text evidence="1">The sequence shown here is derived from an EMBL/GenBank/DDBJ whole genome shotgun (WGS) entry which is preliminary data.</text>
</comment>